<sequence length="40" mass="4731">MKHTISFFCNYGKEKQILHGILFFPAVSVLCIIPVFYDFY</sequence>
<dbReference type="Proteomes" id="UP000003561">
    <property type="component" value="Unassembled WGS sequence"/>
</dbReference>
<proteinExistence type="predicted"/>
<organism evidence="2 3">
    <name type="scientific">Roseburia inulinivorans DSM 16841</name>
    <dbReference type="NCBI Taxonomy" id="622312"/>
    <lineage>
        <taxon>Bacteria</taxon>
        <taxon>Bacillati</taxon>
        <taxon>Bacillota</taxon>
        <taxon>Clostridia</taxon>
        <taxon>Lachnospirales</taxon>
        <taxon>Lachnospiraceae</taxon>
        <taxon>Roseburia</taxon>
    </lineage>
</organism>
<evidence type="ECO:0000313" key="2">
    <source>
        <dbReference type="EMBL" id="EEG94783.1"/>
    </source>
</evidence>
<keyword evidence="1" id="KW-1133">Transmembrane helix</keyword>
<accession>C0FRJ6</accession>
<dbReference type="EMBL" id="ACFY01000055">
    <property type="protein sequence ID" value="EEG94783.1"/>
    <property type="molecule type" value="Genomic_DNA"/>
</dbReference>
<evidence type="ECO:0000256" key="1">
    <source>
        <dbReference type="SAM" id="Phobius"/>
    </source>
</evidence>
<reference evidence="2 3" key="1">
    <citation type="submission" date="2009-02" db="EMBL/GenBank/DDBJ databases">
        <authorList>
            <person name="Fulton L."/>
            <person name="Clifton S."/>
            <person name="Fulton B."/>
            <person name="Xu J."/>
            <person name="Minx P."/>
            <person name="Pepin K.H."/>
            <person name="Johnson M."/>
            <person name="Bhonagiri V."/>
            <person name="Nash W.E."/>
            <person name="Mardis E.R."/>
            <person name="Wilson R.K."/>
        </authorList>
    </citation>
    <scope>NUCLEOTIDE SEQUENCE [LARGE SCALE GENOMIC DNA]</scope>
    <source>
        <strain evidence="2 3">DSM 16841</strain>
    </source>
</reference>
<protein>
    <submittedName>
        <fullName evidence="2">Uncharacterized protein</fullName>
    </submittedName>
</protein>
<dbReference type="AlphaFoldDB" id="C0FRJ6"/>
<keyword evidence="1" id="KW-0472">Membrane</keyword>
<evidence type="ECO:0000313" key="3">
    <source>
        <dbReference type="Proteomes" id="UP000003561"/>
    </source>
</evidence>
<gene>
    <name evidence="2" type="ORF">ROSEINA2194_01358</name>
</gene>
<reference evidence="2 3" key="2">
    <citation type="submission" date="2009-03" db="EMBL/GenBank/DDBJ databases">
        <title>Draft genome sequence of Roseburia inulinivorans (DSM 16841).</title>
        <authorList>
            <person name="Sudarsanam P."/>
            <person name="Ley R."/>
            <person name="Guruge J."/>
            <person name="Turnbaugh P.J."/>
            <person name="Mahowald M."/>
            <person name="Liep D."/>
            <person name="Gordon J."/>
        </authorList>
    </citation>
    <scope>NUCLEOTIDE SEQUENCE [LARGE SCALE GENOMIC DNA]</scope>
    <source>
        <strain evidence="2 3">DSM 16841</strain>
    </source>
</reference>
<feature type="transmembrane region" description="Helical" evidence="1">
    <location>
        <begin position="20"/>
        <end position="37"/>
    </location>
</feature>
<keyword evidence="1" id="KW-0812">Transmembrane</keyword>
<name>C0FRJ6_9FIRM</name>
<comment type="caution">
    <text evidence="2">The sequence shown here is derived from an EMBL/GenBank/DDBJ whole genome shotgun (WGS) entry which is preliminary data.</text>
</comment>